<gene>
    <name evidence="1" type="ORF">SPELUC_LOCUS6537</name>
</gene>
<sequence length="74" mass="8950">MAFELRDTDIQNRTLLHLQSILSKYERHFEKFSYMPIPISDTNTKQNNYLIREEQQYNIEKLAEIIEKELSCLN</sequence>
<proteinExistence type="predicted"/>
<organism evidence="1 2">
    <name type="scientific">Cetraspora pellucida</name>
    <dbReference type="NCBI Taxonomy" id="1433469"/>
    <lineage>
        <taxon>Eukaryota</taxon>
        <taxon>Fungi</taxon>
        <taxon>Fungi incertae sedis</taxon>
        <taxon>Mucoromycota</taxon>
        <taxon>Glomeromycotina</taxon>
        <taxon>Glomeromycetes</taxon>
        <taxon>Diversisporales</taxon>
        <taxon>Gigasporaceae</taxon>
        <taxon>Cetraspora</taxon>
    </lineage>
</organism>
<comment type="caution">
    <text evidence="1">The sequence shown here is derived from an EMBL/GenBank/DDBJ whole genome shotgun (WGS) entry which is preliminary data.</text>
</comment>
<evidence type="ECO:0000313" key="2">
    <source>
        <dbReference type="Proteomes" id="UP000789366"/>
    </source>
</evidence>
<evidence type="ECO:0000313" key="1">
    <source>
        <dbReference type="EMBL" id="CAG8585271.1"/>
    </source>
</evidence>
<protein>
    <submittedName>
        <fullName evidence="1">1839_t:CDS:1</fullName>
    </submittedName>
</protein>
<keyword evidence="2" id="KW-1185">Reference proteome</keyword>
<name>A0ACA9ME59_9GLOM</name>
<dbReference type="Proteomes" id="UP000789366">
    <property type="component" value="Unassembled WGS sequence"/>
</dbReference>
<accession>A0ACA9ME59</accession>
<reference evidence="1" key="1">
    <citation type="submission" date="2021-06" db="EMBL/GenBank/DDBJ databases">
        <authorList>
            <person name="Kallberg Y."/>
            <person name="Tangrot J."/>
            <person name="Rosling A."/>
        </authorList>
    </citation>
    <scope>NUCLEOTIDE SEQUENCE</scope>
    <source>
        <strain evidence="1">28 12/20/2015</strain>
    </source>
</reference>
<feature type="non-terminal residue" evidence="1">
    <location>
        <position position="74"/>
    </location>
</feature>
<dbReference type="EMBL" id="CAJVPW010007750">
    <property type="protein sequence ID" value="CAG8585271.1"/>
    <property type="molecule type" value="Genomic_DNA"/>
</dbReference>